<protein>
    <submittedName>
        <fullName evidence="1">Uncharacterized protein</fullName>
    </submittedName>
</protein>
<keyword evidence="1" id="KW-0614">Plasmid</keyword>
<organism evidence="1 2">
    <name type="scientific">Geoalkalibacter subterraneus</name>
    <dbReference type="NCBI Taxonomy" id="483547"/>
    <lineage>
        <taxon>Bacteria</taxon>
        <taxon>Pseudomonadati</taxon>
        <taxon>Thermodesulfobacteriota</taxon>
        <taxon>Desulfuromonadia</taxon>
        <taxon>Desulfuromonadales</taxon>
        <taxon>Geoalkalibacteraceae</taxon>
        <taxon>Geoalkalibacter</taxon>
    </lineage>
</organism>
<proteinExistence type="predicted"/>
<gene>
    <name evidence="1" type="ORF">GSUB_17440</name>
</gene>
<evidence type="ECO:0000313" key="1">
    <source>
        <dbReference type="EMBL" id="AJF08262.1"/>
    </source>
</evidence>
<reference evidence="1 2" key="1">
    <citation type="journal article" date="2015" name="Genome Announc.">
        <title>Genomes of Geoalkalibacter ferrihydriticus Z-0531T and Geoalkalibacter subterraneus Red1T, Two Haloalkaliphilic Metal-Reducing Deltaproteobacteria.</title>
        <authorList>
            <person name="Badalamenti J.P."/>
            <person name="Krajmalnik-Brown R."/>
            <person name="Torres C.I."/>
            <person name="Bond D.R."/>
        </authorList>
    </citation>
    <scope>NUCLEOTIDE SEQUENCE [LARGE SCALE GENOMIC DNA]</scope>
    <source>
        <strain evidence="1 2">Red1</strain>
        <plasmid evidence="2">Plasmid pGSUB1</plasmid>
    </source>
</reference>
<dbReference type="KEGG" id="gsb:GSUB_17440"/>
<accession>A0A0B5FJB4</accession>
<dbReference type="Proteomes" id="UP000035036">
    <property type="component" value="Plasmid pGSUB1"/>
</dbReference>
<sequence>MSRKRLSMTVSQALKEGIVERYYSRTHRRYFYATGAHDGFDTGSAALRHHLEVVKPSMEKVKSEEQKRRVLCGNSLVAVRRSEHVSVWDGPRCVFEGSIRKFRQRVFDLEERFGREIVFSD</sequence>
<geneLocation type="plasmid" evidence="1 2">
    <name>pGSUB1</name>
</geneLocation>
<keyword evidence="2" id="KW-1185">Reference proteome</keyword>
<name>A0A0B5FJB4_9BACT</name>
<dbReference type="RefSeq" id="WP_040202916.1">
    <property type="nucleotide sequence ID" value="NZ_CP010312.1"/>
</dbReference>
<evidence type="ECO:0000313" key="2">
    <source>
        <dbReference type="Proteomes" id="UP000035036"/>
    </source>
</evidence>
<dbReference type="AlphaFoldDB" id="A0A0B5FJB4"/>
<dbReference type="EMBL" id="CP010312">
    <property type="protein sequence ID" value="AJF08262.1"/>
    <property type="molecule type" value="Genomic_DNA"/>
</dbReference>
<dbReference type="HOGENOM" id="CLU_2034744_0_0_7"/>